<dbReference type="Pfam" id="PF10290">
    <property type="entry name" value="YJL171C_Tos1_N"/>
    <property type="match status" value="1"/>
</dbReference>
<dbReference type="Proteomes" id="UP000027265">
    <property type="component" value="Unassembled WGS sequence"/>
</dbReference>
<feature type="domain" description="Cell wall protein YJL171C/Tos1 N-terminal" evidence="10">
    <location>
        <begin position="38"/>
        <end position="105"/>
    </location>
</feature>
<evidence type="ECO:0000313" key="11">
    <source>
        <dbReference type="EMBL" id="KDQ50866.1"/>
    </source>
</evidence>
<dbReference type="GO" id="GO:0071555">
    <property type="term" value="P:cell wall organization"/>
    <property type="evidence" value="ECO:0007669"/>
    <property type="project" value="UniProtKB-KW"/>
</dbReference>
<dbReference type="EC" id="3.2.1.39" evidence="3"/>
<dbReference type="Pfam" id="PF10287">
    <property type="entry name" value="YJL171C_Tos1_C"/>
    <property type="match status" value="1"/>
</dbReference>
<name>A0A067PK89_9AGAM</name>
<evidence type="ECO:0000256" key="4">
    <source>
        <dbReference type="ARBA" id="ARBA00022729"/>
    </source>
</evidence>
<evidence type="ECO:0000259" key="10">
    <source>
        <dbReference type="Pfam" id="PF10290"/>
    </source>
</evidence>
<accession>A0A067PK89</accession>
<dbReference type="OrthoDB" id="118256at2759"/>
<dbReference type="STRING" id="933084.A0A067PK89"/>
<dbReference type="InterPro" id="IPR018805">
    <property type="entry name" value="YJL171C/Tos1_C"/>
</dbReference>
<evidence type="ECO:0000256" key="8">
    <source>
        <dbReference type="SAM" id="SignalP"/>
    </source>
</evidence>
<keyword evidence="4 8" id="KW-0732">Signal</keyword>
<feature type="signal peptide" evidence="8">
    <location>
        <begin position="1"/>
        <end position="20"/>
    </location>
</feature>
<feature type="chain" id="PRO_5001647580" description="glucan endo-1,3-beta-D-glucosidase" evidence="8">
    <location>
        <begin position="21"/>
        <end position="363"/>
    </location>
</feature>
<feature type="domain" description="Cell wall protein YJL171C/Tos1 C-terminal" evidence="9">
    <location>
        <begin position="113"/>
        <end position="319"/>
    </location>
</feature>
<evidence type="ECO:0000313" key="12">
    <source>
        <dbReference type="Proteomes" id="UP000027265"/>
    </source>
</evidence>
<evidence type="ECO:0000256" key="7">
    <source>
        <dbReference type="ARBA" id="ARBA00023316"/>
    </source>
</evidence>
<evidence type="ECO:0000256" key="2">
    <source>
        <dbReference type="ARBA" id="ARBA00006055"/>
    </source>
</evidence>
<evidence type="ECO:0000256" key="5">
    <source>
        <dbReference type="ARBA" id="ARBA00022801"/>
    </source>
</evidence>
<reference evidence="12" key="1">
    <citation type="journal article" date="2014" name="Proc. Natl. Acad. Sci. U.S.A.">
        <title>Extensive sampling of basidiomycete genomes demonstrates inadequacy of the white-rot/brown-rot paradigm for wood decay fungi.</title>
        <authorList>
            <person name="Riley R."/>
            <person name="Salamov A.A."/>
            <person name="Brown D.W."/>
            <person name="Nagy L.G."/>
            <person name="Floudas D."/>
            <person name="Held B.W."/>
            <person name="Levasseur A."/>
            <person name="Lombard V."/>
            <person name="Morin E."/>
            <person name="Otillar R."/>
            <person name="Lindquist E.A."/>
            <person name="Sun H."/>
            <person name="LaButti K.M."/>
            <person name="Schmutz J."/>
            <person name="Jabbour D."/>
            <person name="Luo H."/>
            <person name="Baker S.E."/>
            <person name="Pisabarro A.G."/>
            <person name="Walton J.D."/>
            <person name="Blanchette R.A."/>
            <person name="Henrissat B."/>
            <person name="Martin F."/>
            <person name="Cullen D."/>
            <person name="Hibbett D.S."/>
            <person name="Grigoriev I.V."/>
        </authorList>
    </citation>
    <scope>NUCLEOTIDE SEQUENCE [LARGE SCALE GENOMIC DNA]</scope>
    <source>
        <strain evidence="12">MUCL 33604</strain>
    </source>
</reference>
<evidence type="ECO:0000256" key="3">
    <source>
        <dbReference type="ARBA" id="ARBA00012780"/>
    </source>
</evidence>
<dbReference type="GO" id="GO:0042973">
    <property type="term" value="F:glucan endo-1,3-beta-D-glucosidase activity"/>
    <property type="evidence" value="ECO:0007669"/>
    <property type="project" value="UniProtKB-EC"/>
</dbReference>
<gene>
    <name evidence="11" type="ORF">JAAARDRAFT_62898</name>
</gene>
<sequence length="363" mass="38207">MVSFFFTLQFAFLAVTGVHASTKPTNLATISTSGALSALLYTNVGGSGSYKQVTNMIPGTWPSCTAQPSCIQQTKQVSGPLAPFDDEITLVFRGPMDIYNIAVYNASDASATSWTKTSSWGSGGKPSNLVFMNNKGGGASGMWSICGGSSQSYANSAFSDAAASPQTPQGSIPVGEEMNIMTSTACSSSSPCSGFSRGTANHGWAQSKMFVLEFDMPSTTSSSQPPAIWALNAQVVRAAQYGCNCRGMGSPGGCGELDILENLPSPANVNQGISEIYSFKGATGTGNGNYFPRPTNGKVIYGVIFDVKTDQIAIQRWTSWDWTTTQVSRSLVDGYLGATAKVVSFGSTTKRRSHRGRMNLGGM</sequence>
<dbReference type="InterPro" id="IPR018807">
    <property type="entry name" value="YJL171C/Tos1_N"/>
</dbReference>
<dbReference type="HOGENOM" id="CLU_030276_0_0_1"/>
<evidence type="ECO:0000256" key="6">
    <source>
        <dbReference type="ARBA" id="ARBA00023295"/>
    </source>
</evidence>
<comment type="catalytic activity">
    <reaction evidence="1">
        <text>Hydrolysis of (1-&gt;3)-beta-D-glucosidic linkages in (1-&gt;3)-beta-D-glucans.</text>
        <dbReference type="EC" id="3.2.1.39"/>
    </reaction>
</comment>
<dbReference type="PANTHER" id="PTHR31737">
    <property type="entry name" value="PROTEIN TOS1"/>
    <property type="match status" value="1"/>
</dbReference>
<keyword evidence="5" id="KW-0378">Hydrolase</keyword>
<keyword evidence="7" id="KW-0961">Cell wall biogenesis/degradation</keyword>
<comment type="similarity">
    <text evidence="2">Belongs to the PGA52 family.</text>
</comment>
<dbReference type="PANTHER" id="PTHR31737:SF2">
    <property type="entry name" value="PROTEIN TOS1"/>
    <property type="match status" value="1"/>
</dbReference>
<dbReference type="EMBL" id="KL197754">
    <property type="protein sequence ID" value="KDQ50866.1"/>
    <property type="molecule type" value="Genomic_DNA"/>
</dbReference>
<organism evidence="11 12">
    <name type="scientific">Jaapia argillacea MUCL 33604</name>
    <dbReference type="NCBI Taxonomy" id="933084"/>
    <lineage>
        <taxon>Eukaryota</taxon>
        <taxon>Fungi</taxon>
        <taxon>Dikarya</taxon>
        <taxon>Basidiomycota</taxon>
        <taxon>Agaricomycotina</taxon>
        <taxon>Agaricomycetes</taxon>
        <taxon>Agaricomycetidae</taxon>
        <taxon>Jaapiales</taxon>
        <taxon>Jaapiaceae</taxon>
        <taxon>Jaapia</taxon>
    </lineage>
</organism>
<dbReference type="FunCoup" id="A0A067PK89">
    <property type="interactions" value="15"/>
</dbReference>
<keyword evidence="12" id="KW-1185">Reference proteome</keyword>
<evidence type="ECO:0000256" key="1">
    <source>
        <dbReference type="ARBA" id="ARBA00000382"/>
    </source>
</evidence>
<evidence type="ECO:0000259" key="9">
    <source>
        <dbReference type="Pfam" id="PF10287"/>
    </source>
</evidence>
<protein>
    <recommendedName>
        <fullName evidence="3">glucan endo-1,3-beta-D-glucosidase</fullName>
        <ecNumber evidence="3">3.2.1.39</ecNumber>
    </recommendedName>
</protein>
<proteinExistence type="inferred from homology"/>
<keyword evidence="6" id="KW-0326">Glycosidase</keyword>
<dbReference type="InParanoid" id="A0A067PK89"/>
<dbReference type="AlphaFoldDB" id="A0A067PK89"/>